<gene>
    <name evidence="1" type="ORF">SAMN02745135_02078</name>
</gene>
<dbReference type="Proteomes" id="UP000183967">
    <property type="component" value="Unassembled WGS sequence"/>
</dbReference>
<evidence type="ECO:0000313" key="1">
    <source>
        <dbReference type="EMBL" id="SHH77694.1"/>
    </source>
</evidence>
<dbReference type="EMBL" id="FQXO01000070">
    <property type="protein sequence ID" value="SHH77694.1"/>
    <property type="molecule type" value="Genomic_DNA"/>
</dbReference>
<evidence type="ECO:0000313" key="2">
    <source>
        <dbReference type="Proteomes" id="UP000183967"/>
    </source>
</evidence>
<name>A0A1M5VRU1_9FIRM</name>
<proteinExistence type="predicted"/>
<accession>A0A1M5VRU1</accession>
<dbReference type="AlphaFoldDB" id="A0A1M5VRU1"/>
<dbReference type="OrthoDB" id="2112632at2"/>
<protein>
    <submittedName>
        <fullName evidence="1">Uncharacterized protein</fullName>
    </submittedName>
</protein>
<sequence length="177" mass="20182">MIDYKVTDEQIKYAKDLVHSCNFGQRGRGDGNCEQQFVGILGQTVVADLLNLERPKGGEGFDGGYDIEINNKKVDIKTMGRTVPMQEHYVHNFIGYQAKYNVDYLIFCSFNKTNNILTICGYISKSDLLEKAKFYEEGTIRTRDNGTSFRTKAPLYEICQKNLHSIDCIEDILDGIR</sequence>
<keyword evidence="2" id="KW-1185">Reference proteome</keyword>
<organism evidence="1 2">
    <name type="scientific">Caloranaerobacter azorensis DSM 13643</name>
    <dbReference type="NCBI Taxonomy" id="1121264"/>
    <lineage>
        <taxon>Bacteria</taxon>
        <taxon>Bacillati</taxon>
        <taxon>Bacillota</taxon>
        <taxon>Tissierellia</taxon>
        <taxon>Tissierellales</taxon>
        <taxon>Thermohalobacteraceae</taxon>
        <taxon>Caloranaerobacter</taxon>
    </lineage>
</organism>
<reference evidence="2" key="1">
    <citation type="submission" date="2016-11" db="EMBL/GenBank/DDBJ databases">
        <authorList>
            <person name="Varghese N."/>
            <person name="Submissions S."/>
        </authorList>
    </citation>
    <scope>NUCLEOTIDE SEQUENCE [LARGE SCALE GENOMIC DNA]</scope>
    <source>
        <strain evidence="2">DSM 13643</strain>
    </source>
</reference>
<dbReference type="RefSeq" id="WP_073197485.1">
    <property type="nucleotide sequence ID" value="NZ_FQXO01000070.1"/>
</dbReference>